<gene>
    <name evidence="1" type="ORF">F130042H8_24360</name>
</gene>
<proteinExistence type="predicted"/>
<protein>
    <submittedName>
        <fullName evidence="1">Uncharacterized protein</fullName>
    </submittedName>
</protein>
<keyword evidence="2" id="KW-1185">Reference proteome</keyword>
<dbReference type="RefSeq" id="WP_390470142.1">
    <property type="nucleotide sequence ID" value="NZ_BAABXL010000001.1"/>
</dbReference>
<reference evidence="1 2" key="1">
    <citation type="submission" date="2024-04" db="EMBL/GenBank/DDBJ databases">
        <title>Defined microbial consortia suppress multidrug-resistant proinflammatory Enterobacteriaceae via ecological control.</title>
        <authorList>
            <person name="Furuichi M."/>
            <person name="Kawaguchi T."/>
            <person name="Pust M."/>
            <person name="Yasuma K."/>
            <person name="Plichta D."/>
            <person name="Hasegawa N."/>
            <person name="Ohya T."/>
            <person name="Bhattarai S."/>
            <person name="Sasajima S."/>
            <person name="Aoto Y."/>
            <person name="Tuganbaev T."/>
            <person name="Yaginuma M."/>
            <person name="Ueda M."/>
            <person name="Okahashi N."/>
            <person name="Amafuji K."/>
            <person name="Kiridooshi Y."/>
            <person name="Sugita K."/>
            <person name="Strazar M."/>
            <person name="Skelly A."/>
            <person name="Suda W."/>
            <person name="Hattori M."/>
            <person name="Nakamoto N."/>
            <person name="Caballero S."/>
            <person name="Norman J."/>
            <person name="Olle B."/>
            <person name="Tanoue T."/>
            <person name="Arita M."/>
            <person name="Bucci V."/>
            <person name="Atarashi K."/>
            <person name="Xavier R."/>
            <person name="Honda K."/>
        </authorList>
    </citation>
    <scope>NUCLEOTIDE SEQUENCE [LARGE SCALE GENOMIC DNA]</scope>
    <source>
        <strain evidence="2">f13</strain>
    </source>
</reference>
<dbReference type="Proteomes" id="UP001600894">
    <property type="component" value="Unassembled WGS sequence"/>
</dbReference>
<sequence>MKQIGNLAVVCAGRPDVWMEAGGGVLKVHVRTGHETIDYVMDWDDDKKISEIVRELNFGRHARK</sequence>
<accession>A0ABQ0AZC1</accession>
<evidence type="ECO:0000313" key="2">
    <source>
        <dbReference type="Proteomes" id="UP001600894"/>
    </source>
</evidence>
<name>A0ABQ0AZC1_9FIRM</name>
<evidence type="ECO:0000313" key="1">
    <source>
        <dbReference type="EMBL" id="GAA6269376.1"/>
    </source>
</evidence>
<dbReference type="EMBL" id="BAABXL010000001">
    <property type="protein sequence ID" value="GAA6269376.1"/>
    <property type="molecule type" value="Genomic_DNA"/>
</dbReference>
<organism evidence="1 2">
    <name type="scientific">Enterocloster alcoholdehydrogenati</name>
    <dbReference type="NCBI Taxonomy" id="2547410"/>
    <lineage>
        <taxon>Bacteria</taxon>
        <taxon>Bacillati</taxon>
        <taxon>Bacillota</taxon>
        <taxon>Clostridia</taxon>
        <taxon>Lachnospirales</taxon>
        <taxon>Lachnospiraceae</taxon>
        <taxon>Enterocloster</taxon>
    </lineage>
</organism>
<comment type="caution">
    <text evidence="1">The sequence shown here is derived from an EMBL/GenBank/DDBJ whole genome shotgun (WGS) entry which is preliminary data.</text>
</comment>